<dbReference type="eggNOG" id="COG0810">
    <property type="taxonomic scope" value="Bacteria"/>
</dbReference>
<organism evidence="2 3">
    <name type="scientific">Oceanicola granulosus (strain ATCC BAA-861 / DSM 15982 / KCTC 12143 / HTCC2516)</name>
    <dbReference type="NCBI Taxonomy" id="314256"/>
    <lineage>
        <taxon>Bacteria</taxon>
        <taxon>Pseudomonadati</taxon>
        <taxon>Pseudomonadota</taxon>
        <taxon>Alphaproteobacteria</taxon>
        <taxon>Rhodobacterales</taxon>
        <taxon>Roseobacteraceae</taxon>
        <taxon>Oceanicola</taxon>
    </lineage>
</organism>
<accession>Q2CE23</accession>
<dbReference type="InterPro" id="IPR038177">
    <property type="entry name" value="IAT_beta_sf"/>
</dbReference>
<dbReference type="SUPFAM" id="SSF51126">
    <property type="entry name" value="Pectin lyase-like"/>
    <property type="match status" value="1"/>
</dbReference>
<gene>
    <name evidence="2" type="ORF">OG2516_13621</name>
</gene>
<dbReference type="Proteomes" id="UP000003635">
    <property type="component" value="Unassembled WGS sequence"/>
</dbReference>
<protein>
    <recommendedName>
        <fullName evidence="4">Inverse autotransporter beta-domain domain-containing protein</fullName>
    </recommendedName>
</protein>
<dbReference type="InterPro" id="IPR011050">
    <property type="entry name" value="Pectin_lyase_fold/virulence"/>
</dbReference>
<dbReference type="eggNOG" id="COG3210">
    <property type="taxonomic scope" value="Bacteria"/>
</dbReference>
<dbReference type="SMART" id="SM00710">
    <property type="entry name" value="PbH1"/>
    <property type="match status" value="23"/>
</dbReference>
<dbReference type="EMBL" id="AAOT01000020">
    <property type="protein sequence ID" value="EAR50915.1"/>
    <property type="molecule type" value="Genomic_DNA"/>
</dbReference>
<dbReference type="Gene3D" id="2.160.20.10">
    <property type="entry name" value="Single-stranded right-handed beta-helix, Pectin lyase-like"/>
    <property type="match status" value="1"/>
</dbReference>
<dbReference type="HOGENOM" id="CLU_224157_0_0_5"/>
<feature type="compositionally biased region" description="Basic residues" evidence="1">
    <location>
        <begin position="13"/>
        <end position="25"/>
    </location>
</feature>
<sequence>MQGNRDRTTSMMRKSRAAGRRRKQDKRQPSVPPLPAPPLKLHISRVLHTSTALTLATSLSVLAMSGRAAADDIWQPSVGVATDIGPNRALSELRVFFPVLQDADSLYYVDLRLDQRGGGLGSYGVGTRHIVNNDLILGGYAFYNNERVDGRTFRGFSLGAEAMTAEWDGRVNVHIPRSEDEVGSVLGGASALQIVGNTLQGDFDVVANRTLYAVDAEIGRRFDGIAGPGSSLRLYGGAYHYFNDGGPEADITGARAGFEFEFREPDRRDAPRVTVGASVSHDNHNDTLTTAHLGLTIPLGGMAAAESGTSRGNVRVSSQNRPGSGAPGAIPQALLERMNARVRPLGIVTVTRTEELTAPILDPETDRSIGAFYFADDDNSRGAGTLEDPTTLAHATRAAGEDGIVVALENGDGTIRSAGVTLADRQTLIGGGGEITVKVGDALIDFDLPGRAGTIEGVDGHNAINLADGNLIADVTITGDGGGIFGRGIDGATLRNVTIRDTGGTGLELRDARGTVTGSGLSIIDAGGDGLVVGGGSVSVDLDAASNIEHVGTGAAVRVEDGHSGALDFAGELFASAGAGLVFDDADGIYDFTGEVLLAETERGIDIRGGSSGIFAFGDDTLIADTTGPAIDIRGDGASAPTLSFSGLATTLSTAVRIRDTAAAGSGLLFGGVIDGESVELSNVDGDVAFASVVLSRLEITGGSGHYTIRDALVATDDGDTISVTNSSATVDFDGVVTHVGDGRLLTITGNDGATLDFGGAFFGAGTDGGLLVSDNTDSTLGFGDVALGDALDPATGGGITITGNSGGSIGFDSVEIFTADTPGLVARDNSAALSIAGGGIDTTGAAALSLTDTTLGTVTLDFVAASGGSGAGIGLDGVTGAALTGESAVLRIDTLTITDSGAEGVRIDGGDLTVDLGDATITGSADGGLRVTDVAEGATVGIGGTGLAITGNSGSGITVTGNAGDVAITAPVTLADNSGIGIDLAGNAGGVTFGDVDITLADGDGLRGVEVSGTNDAMTFGSVTIAEVGAGAGQVGFDLAGATLTGATGLTALEITGPDSSTNSVGIDLTGLQGNRDVRLGDTDAGGASSRIEGLHRGVVIDETALVQFTFGDGESTVDMGSVIDVNGQADAAVIDAPDGTHAASFFDFSDVTVGARDLSNFPVVSDLTLVSETGGLIAAGTHGLSSDVVTISVDEALALDNDGQTFVLIAHDASGEISVAGAGSDNLRGFALKQGQSLYGLSNGNSVVLNPNQPVNIRGTLGGTGGTLTQNDATLVSGIGTVVSTTTGDHTIGSLKIASDMSTGIRLDGSAGAVTIRDVDIEDGGAFSTGLEAFQSSSALRGIDLDIADQWTGINLRRSTGAAQFDADSSASESSINVVSLIDGSGDVTFDGTITKTDASLGGGIGIFDWKGGSVTFGGEIDVVGRSGVLISQSDPVSVAFTGPLSVASEDLEAFKATGPVTLTSTGVAHLSSVDATGLTLDGVTIGADGFGVTSLTTAGGTGLLVSDTTGALTVGSVDIASGDDPGILASGTDAFDLAIGGGSVVTGDAVALDLRDIDVDVTLDAVSATNVGLGSVRLFDLDGSLSILGGTLETTNGPDDVDSIEIAQTVVGRDLDLTLADIVVTQDPGPTTSEMAGIVAETTGGTLTLALGDLTIAAGHLGLALSNETADTSALTVTEIGDLTIGSSVLDAIFSGVHLDADPSTDGAQSVDAGTFVFGSETDKVGEGFFILAPGSQSTGALRIADLQVWAAGTAVLVGGSAGLSFSTTTGTLDGSLGLIGTSGNITLASVTADDATLTPVSGDVQLQRGAIGSLHISGGADHTIGATLGNATDEAALEISDTTGGTITVSGPINDQSSTGAGRGVVLSGLANTTVNIGTHASLVGGTFEIADSATSSVTTAGMGINGVGTGKTGIVLNGAIGTVTFGGSTFVTASGGSAVGSTTGSIDGSVSFSDLRLQLPTDDSTGLDLAGVTLDGTLSTQTFTASGKTGGSGIVAVDLAGAVTGSTALVQLGATAGATVTSNVNVGVAFDSATNINFTYGDGDATSRDSVLASPVQIFAENAPLGGSYDFTDVDFTRTHRAGVSRTPTNVFPSAPVVFVAANPTGDGSGRDQWNLTTIDQADAMSGVLTFVLVNDGSPINDRSGFRLDAGQHIDGFGNGNEVTGGLRIPESFTGVPGAEGTISDPTGNGAATLINTSLSGNSVLSLAGENSVANVRIEYTSGSNGAAIDATTATGAIRLGSAEGALVVAHSAGSNATGINAADSSAQLTLADVDITGGFMTGLALNLRTDASGSFDADQLDISGASTGLLMTGSTRPVTFGGEDHDRIAISGTSRAAVLDGTGATLLTFTDDTTFSGAQGATLEVSGQVNASFAGTLSQSTSTGLAYILDVADHSGTLDFEAGFTITASDGAGVRFAQASGTYNLLGSMGLSGGAGLLIRNSDGTFGFGDGATITNPTEAVRITGNSGATVTYDGTISQTGGAPALSVANNTGGAVTFGGRITADVSGSNGIEIDTNTGTVTSFTGGLDITASGGDALKVSAGGTVSASVPTGGANSLSATNGLALNLVDTAIGAPGLAIGSVTASGGEHGIEIVGASGSGITLGAGNAPVTISDTTGTGIELRDNSAAIDIVGPATVTGAGANGVLLSGNTGTIDIRDLTVSGAGQTALNIGNYTGNDGALRFGSVDITTGGSSTVGGIMLAAPGALDVTFEDLDIAVTRDNQTAFAVLSGFSGSVIATDFDATSTGADTIAVNLAAATGGGSLTLGDSDASGASASIGAGFATGVRLGTGTDLAFVFGDGETGVDQGSSIAATVAIDAGSAPASGSYDFQDVAFANGPGTGFGVGEVYWVSSQGGDAFGSDGSGRDATNAARLGDIEPLLAVNDVVIAVDDGGTISAGATNGDNTFTLLNGVQLLGFGDGAGGSQAVNVRLNGPANILLPDNAYTIAAPDSRGAATLTTTSGATVVTLASERNRIAGLTFDGSSSAAGAVVDAGGASDTLLETLDVRNFTGTAIEITPSTRTTIRDVDFSGNGRDILLNAADSTLSGITGTGGIELHNTTGSTALTDVSLDGGGLDLTGAGGTITGSNVDIRNAATGLYISGNTATVTFDAASSIAGSGNSALVTLGSHVLTYAGTIDHAGTSDAVSLTDGNATFTGSLTTVGAGGINVTRGQATFSGGIDISSGGRHGVVSDGTLTINGSSANRIATTTNTAFSVTGTIDVTLDEVTQTAGTSDAISLSNVDGTFNLTTATIVQTATTAVSGIRIAQGDVTQTRSVAVGLGLLDITQAPSAPGAQYGILALVEDDDRLTLNVQNSTFETDEAAIHAVNSGTGALTVTSLRNNSLRGSDSVAGFNDGFHFEGVTFDSEPETVGMQAVDGGTSGVLTGVAENFLRILQPTTGGSLRFAEVGARTSGQAFQVDAEHFTLNIVGGFVDGGGIDIIGSGAGTTLNATFSGIDTTRPVLLRNLWGSLSVTNEMRLIAPETISGTTRTTTTALTIADSALAVTMGGFSTGTSGGGAGETSGHPTVGLHLRDNTGSFTVTGTADIKLTLEEGVILDSAGTVDINQLVLWPADEVDDATVNAALPVSSGVRITGIVNRPIDIGALIMSNQFSRDGTVGLDLAGATVNDDITIGSLDLSGGARLIADTVGIDLSGATGSGTVSVGAADGQSADIGGTYAVGVRTSAATDLAFQYGDAEGDVDKVSGIGATIQLDLPAAPAGGSYDFRDVDFGATPRLVLPSDGSKVFVAATATGDGSGRDVDNRASIATADAITGSGVTFVLIDDGADIVRSGGFTLENGQNIDGFGNNNSISVTTAVPSNFLGVTGGGTVTVTDPGNGAATLDNDQVFGNATTVTAAGNNSITNVILKTAAEAIKVADLATGEHLVLGAPNQPLVMTASGRATALLVEGASGGSLTIHDLQAPQTGQITSLSLASATALTLDVNRLVGGAVKLMSGSANLDIATGAGDELKATDFVINNQTGTIRIGNGTMSTTFADAAVASLYNVAAVTIDAAITSSAPAAFLRMSGTGNITFGETITNTGGGRIAIGVSSVPFTGTASFASPVTLSGSGSRIDVAGGSTGTVTFASGSSVNSTGGSAGIHIGSNAAAAPTFTFNGSVTTSGLSGLVASLNGGQVTINGPISANSGANDAIDITGGGAVALTGGLDLDVSTGTALSASSNATLTATGAGSTIDVSSTGRAVDIKNATFGTGGVTFQQINQTGGTHAIVLENTGTSGSFSVTGDAGSANNGSGGLIRQTGAQAILLTNTYGPSFDQLDLTDNGISTSFGTGSQLHAMNVTGLDYSNATINGATTSGIYVGDEMFKLVSPFGSSSISNVSFEETNGNAIYVVKGIAGSSGPDVLTISGVDVSSFGSNGQYAIYADTAGTASLGVTVTGGSLTSANSSIGGIFAKARGQSDLDLTLSGVTLSRSNSAPWLVETLVQDTATLGFELSGGSLTGAGLRLRNEGSRSSLVALVDGASISVAGGRAIDVFGNSDNQQNGTDIIVRNTTISGPSAPSPATAMSFTFTGNSDARLEIDNNDITTEFLETIDVFGKAGTTLNATITDNTIVPSTVTDSIYLHTTNGAICVNVSNNSMTTIGSATLFNNNGTYRIAGTEADLHATNTNIILSVLGEGASYEATCVLPVLP</sequence>
<evidence type="ECO:0000313" key="2">
    <source>
        <dbReference type="EMBL" id="EAR50915.1"/>
    </source>
</evidence>
<evidence type="ECO:0008006" key="4">
    <source>
        <dbReference type="Google" id="ProtNLM"/>
    </source>
</evidence>
<evidence type="ECO:0000256" key="1">
    <source>
        <dbReference type="SAM" id="MobiDB-lite"/>
    </source>
</evidence>
<dbReference type="STRING" id="314256.OG2516_13621"/>
<name>Q2CE23_OCEGH</name>
<keyword evidence="3" id="KW-1185">Reference proteome</keyword>
<dbReference type="InterPro" id="IPR012334">
    <property type="entry name" value="Pectin_lyas_fold"/>
</dbReference>
<dbReference type="InterPro" id="IPR006626">
    <property type="entry name" value="PbH1"/>
</dbReference>
<feature type="region of interest" description="Disordered" evidence="1">
    <location>
        <begin position="1"/>
        <end position="38"/>
    </location>
</feature>
<comment type="caution">
    <text evidence="2">The sequence shown here is derived from an EMBL/GenBank/DDBJ whole genome shotgun (WGS) entry which is preliminary data.</text>
</comment>
<reference evidence="2 3" key="1">
    <citation type="journal article" date="2010" name="J. Bacteriol.">
        <title>Genome sequences of Oceanicola granulosus HTCC2516(T) and Oceanicola batsensis HTCC2597(TDelta).</title>
        <authorList>
            <person name="Thrash J.C."/>
            <person name="Cho J.C."/>
            <person name="Vergin K.L."/>
            <person name="Giovannoni S.J."/>
        </authorList>
    </citation>
    <scope>NUCLEOTIDE SEQUENCE [LARGE SCALE GENOMIC DNA]</scope>
    <source>
        <strain evidence="3">ATCC BAA-861 / DSM 15982 / KCTC 12143 / HTCC2516</strain>
    </source>
</reference>
<evidence type="ECO:0000313" key="3">
    <source>
        <dbReference type="Proteomes" id="UP000003635"/>
    </source>
</evidence>
<dbReference type="Gene3D" id="2.40.160.160">
    <property type="entry name" value="Inverse autotransporter, beta-domain"/>
    <property type="match status" value="1"/>
</dbReference>
<dbReference type="eggNOG" id="COG4886">
    <property type="taxonomic scope" value="Bacteria"/>
</dbReference>
<proteinExistence type="predicted"/>